<evidence type="ECO:0000256" key="11">
    <source>
        <dbReference type="PIRSR" id="PIRSR002583-1"/>
    </source>
</evidence>
<dbReference type="InterPro" id="IPR001404">
    <property type="entry name" value="Hsp90_fam"/>
</dbReference>
<dbReference type="Gene3D" id="1.20.120.790">
    <property type="entry name" value="Heat shock protein 90, C-terminal domain"/>
    <property type="match status" value="1"/>
</dbReference>
<proteinExistence type="inferred from homology"/>
<evidence type="ECO:0000256" key="1">
    <source>
        <dbReference type="ARBA" id="ARBA00004496"/>
    </source>
</evidence>
<dbReference type="SUPFAM" id="SSF110942">
    <property type="entry name" value="HSP90 C-terminal domain"/>
    <property type="match status" value="1"/>
</dbReference>
<evidence type="ECO:0000256" key="12">
    <source>
        <dbReference type="SAM" id="Coils"/>
    </source>
</evidence>
<dbReference type="PRINTS" id="PR00775">
    <property type="entry name" value="HEATSHOCK90"/>
</dbReference>
<dbReference type="SUPFAM" id="SSF55874">
    <property type="entry name" value="ATPase domain of HSP90 chaperone/DNA topoisomerase II/histidine kinase"/>
    <property type="match status" value="1"/>
</dbReference>
<keyword evidence="12" id="KW-0175">Coiled coil</keyword>
<evidence type="ECO:0000256" key="10">
    <source>
        <dbReference type="HAMAP-Rule" id="MF_00505"/>
    </source>
</evidence>
<dbReference type="InterPro" id="IPR020575">
    <property type="entry name" value="Hsp90_N"/>
</dbReference>
<name>A0A662ZFZ9_9GAMM</name>
<keyword evidence="3 10" id="KW-0963">Cytoplasm</keyword>
<feature type="coiled-coil region" evidence="12">
    <location>
        <begin position="499"/>
        <end position="528"/>
    </location>
</feature>
<keyword evidence="7 10" id="KW-0143">Chaperone</keyword>
<dbReference type="InterPro" id="IPR036890">
    <property type="entry name" value="HATPase_C_sf"/>
</dbReference>
<sequence>MSEVEKHGFQTEVKQLLGLLANSLYSNKEVFLRELISNASDAIDKLRFISLEKPEVLGNDPEFRIRVSADKEKKTLTISDNGLGMTRQEAIDHLGTIAKSGTAEFFKNLTGDQSKDSQLIGQFGVGFYSAFVVADKVTVISRSYKSNADEAVCWVSDGSGEFEVSQVTKADRGTEIILSLRDDETEFLEDWTLRSNISKYSDHISVPVQMLETVKPEGDDKKEGEEAEYTEWKQVNDAKALWTKNPKDVSDDEYKEFYKHISHDFQDPLTWTHNKVEGSQEYTSLMYIPQRAPFDLFNREQKHGLKLYVQRVFIMDDADQFMPGYLRFVKGVLDSNDLPLNVSREILQSNKISAQLKKACTKKALQMIAKLAKDDDKTKYETFWAQFGSVLKEGLVEDYENRDEIFGLLRFASTANTGSEQNVSLEDYISRMPEKQKNIYFITAESYQAAVASPYLETLKKKGVEVLLMWERVDEWVMNQVSEYKDKKFINVCSADLDLGELEDKAEKEEQEAKATENKDLLERIKNALAGEVSEVKVSGRLVDTPSCVISEGNAMLTAQMRRLLEASGQKLPEEKFVLEINPDHAIIKKMSAEADDAKFKDWATLVLDQALLADQRGLKDPVAYVKLVNSLLLA</sequence>
<dbReference type="RefSeq" id="WP_031578958.1">
    <property type="nucleotide sequence ID" value="NZ_FOXF01000009.1"/>
</dbReference>
<dbReference type="AlphaFoldDB" id="A0A662ZFZ9"/>
<dbReference type="CDD" id="cd16927">
    <property type="entry name" value="HATPase_Hsp90-like"/>
    <property type="match status" value="1"/>
</dbReference>
<reference evidence="13 14" key="1">
    <citation type="submission" date="2016-10" db="EMBL/GenBank/DDBJ databases">
        <authorList>
            <person name="Varghese N."/>
            <person name="Submissions S."/>
        </authorList>
    </citation>
    <scope>NUCLEOTIDE SEQUENCE [LARGE SCALE GENOMIC DNA]</scope>
    <source>
        <strain evidence="13 14">DSM 1361</strain>
    </source>
</reference>
<evidence type="ECO:0000256" key="2">
    <source>
        <dbReference type="ARBA" id="ARBA00008239"/>
    </source>
</evidence>
<comment type="subunit">
    <text evidence="10">Homodimer.</text>
</comment>
<dbReference type="Gene3D" id="3.30.565.10">
    <property type="entry name" value="Histidine kinase-like ATPase, C-terminal domain"/>
    <property type="match status" value="1"/>
</dbReference>
<dbReference type="PANTHER" id="PTHR11528">
    <property type="entry name" value="HEAT SHOCK PROTEIN 90 FAMILY MEMBER"/>
    <property type="match status" value="1"/>
</dbReference>
<feature type="region of interest" description="C" evidence="10">
    <location>
        <begin position="564"/>
        <end position="635"/>
    </location>
</feature>
<feature type="binding site" evidence="11">
    <location>
        <position position="344"/>
    </location>
    <ligand>
        <name>ATP</name>
        <dbReference type="ChEBI" id="CHEBI:30616"/>
    </ligand>
</feature>
<dbReference type="Proteomes" id="UP000243745">
    <property type="component" value="Unassembled WGS sequence"/>
</dbReference>
<dbReference type="GO" id="GO:0140662">
    <property type="term" value="F:ATP-dependent protein folding chaperone"/>
    <property type="evidence" value="ECO:0007669"/>
    <property type="project" value="InterPro"/>
</dbReference>
<evidence type="ECO:0000256" key="7">
    <source>
        <dbReference type="ARBA" id="ARBA00023186"/>
    </source>
</evidence>
<evidence type="ECO:0000313" key="13">
    <source>
        <dbReference type="EMBL" id="SFP22203.1"/>
    </source>
</evidence>
<feature type="binding site" evidence="11">
    <location>
        <position position="80"/>
    </location>
    <ligand>
        <name>ATP</name>
        <dbReference type="ChEBI" id="CHEBI:30616"/>
    </ligand>
</feature>
<dbReference type="GO" id="GO:0005737">
    <property type="term" value="C:cytoplasm"/>
    <property type="evidence" value="ECO:0007669"/>
    <property type="project" value="UniProtKB-SubCell"/>
</dbReference>
<evidence type="ECO:0000256" key="6">
    <source>
        <dbReference type="ARBA" id="ARBA00023016"/>
    </source>
</evidence>
<evidence type="ECO:0000256" key="9">
    <source>
        <dbReference type="ARBA" id="ARBA00070675"/>
    </source>
</evidence>
<feature type="binding site" evidence="11">
    <location>
        <position position="34"/>
    </location>
    <ligand>
        <name>ATP</name>
        <dbReference type="ChEBI" id="CHEBI:30616"/>
    </ligand>
</feature>
<dbReference type="FunFam" id="3.30.565.10:FF:000009">
    <property type="entry name" value="Molecular chaperone HtpG"/>
    <property type="match status" value="1"/>
</dbReference>
<dbReference type="SUPFAM" id="SSF54211">
    <property type="entry name" value="Ribosomal protein S5 domain 2-like"/>
    <property type="match status" value="1"/>
</dbReference>
<comment type="subcellular location">
    <subcellularLocation>
        <location evidence="1 10">Cytoplasm</location>
    </subcellularLocation>
</comment>
<keyword evidence="14" id="KW-1185">Reference proteome</keyword>
<dbReference type="InterPro" id="IPR037196">
    <property type="entry name" value="HSP90_C"/>
</dbReference>
<keyword evidence="6 10" id="KW-0346">Stress response</keyword>
<feature type="region of interest" description="A; substrate-binding" evidence="10">
    <location>
        <begin position="1"/>
        <end position="344"/>
    </location>
</feature>
<dbReference type="HAMAP" id="MF_00505">
    <property type="entry name" value="HSP90"/>
    <property type="match status" value="1"/>
</dbReference>
<protein>
    <recommendedName>
        <fullName evidence="9 10">Chaperone protein HtpG</fullName>
    </recommendedName>
    <alternativeName>
        <fullName evidence="10">Heat shock protein HtpG</fullName>
    </alternativeName>
    <alternativeName>
        <fullName evidence="10">High temperature protein G</fullName>
    </alternativeName>
</protein>
<dbReference type="FunFam" id="3.30.230.80:FF:000002">
    <property type="entry name" value="Molecular chaperone HtpG"/>
    <property type="match status" value="1"/>
</dbReference>
<dbReference type="GO" id="GO:0005524">
    <property type="term" value="F:ATP binding"/>
    <property type="evidence" value="ECO:0007669"/>
    <property type="project" value="UniProtKB-UniRule"/>
</dbReference>
<dbReference type="InterPro" id="IPR020568">
    <property type="entry name" value="Ribosomal_Su5_D2-typ_SF"/>
</dbReference>
<feature type="binding site" evidence="11">
    <location>
        <position position="99"/>
    </location>
    <ligand>
        <name>ATP</name>
        <dbReference type="ChEBI" id="CHEBI:30616"/>
    </ligand>
</feature>
<comment type="caution">
    <text evidence="10">Lacks conserved residue(s) required for the propagation of feature annotation.</text>
</comment>
<feature type="binding site" evidence="11">
    <location>
        <position position="174"/>
    </location>
    <ligand>
        <name>ATP</name>
        <dbReference type="ChEBI" id="CHEBI:30616"/>
    </ligand>
</feature>
<evidence type="ECO:0000256" key="4">
    <source>
        <dbReference type="ARBA" id="ARBA00022741"/>
    </source>
</evidence>
<feature type="binding site" evidence="11">
    <location>
        <begin position="100"/>
        <end position="101"/>
    </location>
    <ligand>
        <name>ATP</name>
        <dbReference type="ChEBI" id="CHEBI:30616"/>
    </ligand>
</feature>
<dbReference type="PROSITE" id="PS00298">
    <property type="entry name" value="HSP90"/>
    <property type="match status" value="1"/>
</dbReference>
<evidence type="ECO:0000313" key="14">
    <source>
        <dbReference type="Proteomes" id="UP000243745"/>
    </source>
</evidence>
<feature type="binding site" evidence="11">
    <location>
        <position position="85"/>
    </location>
    <ligand>
        <name>ATP</name>
        <dbReference type="ChEBI" id="CHEBI:30616"/>
    </ligand>
</feature>
<comment type="function">
    <text evidence="8 10">Molecular chaperone. Has ATPase activity.</text>
</comment>
<feature type="binding site" evidence="11">
    <location>
        <begin position="122"/>
        <end position="127"/>
    </location>
    <ligand>
        <name>ATP</name>
        <dbReference type="ChEBI" id="CHEBI:30616"/>
    </ligand>
</feature>
<gene>
    <name evidence="10" type="primary">htpG</name>
    <name evidence="13" type="ORF">SAMN02910344_00793</name>
</gene>
<organism evidence="13 14">
    <name type="scientific">Ruminobacter amylophilus</name>
    <dbReference type="NCBI Taxonomy" id="867"/>
    <lineage>
        <taxon>Bacteria</taxon>
        <taxon>Pseudomonadati</taxon>
        <taxon>Pseudomonadota</taxon>
        <taxon>Gammaproteobacteria</taxon>
        <taxon>Aeromonadales</taxon>
        <taxon>Succinivibrionaceae</taxon>
        <taxon>Ruminobacter</taxon>
    </lineage>
</organism>
<comment type="similarity">
    <text evidence="2 10">Belongs to the heat shock protein 90 family.</text>
</comment>
<dbReference type="InterPro" id="IPR019805">
    <property type="entry name" value="Heat_shock_protein_90_CS"/>
</dbReference>
<dbReference type="GO" id="GO:0051082">
    <property type="term" value="F:unfolded protein binding"/>
    <property type="evidence" value="ECO:0007669"/>
    <property type="project" value="UniProtKB-UniRule"/>
</dbReference>
<dbReference type="Pfam" id="PF00183">
    <property type="entry name" value="HSP90"/>
    <property type="match status" value="1"/>
</dbReference>
<keyword evidence="4 10" id="KW-0547">Nucleotide-binding</keyword>
<evidence type="ECO:0000256" key="5">
    <source>
        <dbReference type="ARBA" id="ARBA00022840"/>
    </source>
</evidence>
<evidence type="ECO:0000256" key="8">
    <source>
        <dbReference type="ARBA" id="ARBA00058590"/>
    </source>
</evidence>
<dbReference type="GO" id="GO:0016887">
    <property type="term" value="F:ATP hydrolysis activity"/>
    <property type="evidence" value="ECO:0007669"/>
    <property type="project" value="InterPro"/>
</dbReference>
<dbReference type="NCBIfam" id="NF003555">
    <property type="entry name" value="PRK05218.1"/>
    <property type="match status" value="1"/>
</dbReference>
<dbReference type="EMBL" id="FOXF01000009">
    <property type="protein sequence ID" value="SFP22203.1"/>
    <property type="molecule type" value="Genomic_DNA"/>
</dbReference>
<dbReference type="PIRSF" id="PIRSF002583">
    <property type="entry name" value="Hsp90"/>
    <property type="match status" value="1"/>
</dbReference>
<keyword evidence="5 10" id="KW-0067">ATP-binding</keyword>
<accession>A0A662ZFZ9</accession>
<dbReference type="Gene3D" id="3.40.50.11260">
    <property type="match status" value="1"/>
</dbReference>
<evidence type="ECO:0000256" key="3">
    <source>
        <dbReference type="ARBA" id="ARBA00022490"/>
    </source>
</evidence>
<dbReference type="Gene3D" id="3.30.230.80">
    <property type="match status" value="1"/>
</dbReference>
<feature type="binding site" evidence="11">
    <location>
        <position position="38"/>
    </location>
    <ligand>
        <name>ATP</name>
        <dbReference type="ChEBI" id="CHEBI:30616"/>
    </ligand>
</feature>
<dbReference type="Pfam" id="PF13589">
    <property type="entry name" value="HATPase_c_3"/>
    <property type="match status" value="1"/>
</dbReference>
<dbReference type="OrthoDB" id="9802640at2"/>